<dbReference type="AlphaFoldDB" id="W4VE99"/>
<accession>W4VE99</accession>
<evidence type="ECO:0000313" key="1">
    <source>
        <dbReference type="EMBL" id="GAE91079.1"/>
    </source>
</evidence>
<dbReference type="STRING" id="1298598.JCM21714_15"/>
<evidence type="ECO:0000313" key="2">
    <source>
        <dbReference type="Proteomes" id="UP000019102"/>
    </source>
</evidence>
<organism evidence="1 2">
    <name type="scientific">Gracilibacillus boraciitolerans JCM 21714</name>
    <dbReference type="NCBI Taxonomy" id="1298598"/>
    <lineage>
        <taxon>Bacteria</taxon>
        <taxon>Bacillati</taxon>
        <taxon>Bacillota</taxon>
        <taxon>Bacilli</taxon>
        <taxon>Bacillales</taxon>
        <taxon>Bacillaceae</taxon>
        <taxon>Gracilibacillus</taxon>
    </lineage>
</organism>
<sequence length="450" mass="53000">MLYGGRGEYIHRKFITHDKEWIHTVQDIAASWIEEEEYIHVAKLYKEVKDEAEKRNVPNEYALYTLMRQYDKGLLAFPRFPAILPYGSDRIENHEWIREYISGKGGPVSIKELSDEFVNKKGWKRFTLEFNLSNSDEIIPYSHGYYTMLSRYKLLPERHLAFISSKIIPILTENSVVHIQTFFEQNKMYFKSDGIDTEYVLYYLLKKEGIPGGEFPRFPYIVSENFSGESLAARHLVEEFIREKGRIVAREEPLNWLKEWLGKENRILDLALIHSNDIMYYSRGRYGEYVHRDTIDMDEANENYIHDIVSKRYNEVKSGYGRDYVLLEELYQPDQLPILPNHIPWSMELLGDILKKSDRWVMVGSYDKIVVKRGELITNEVDLVDYILRHQFNGAIKLTKMEQYLNNIHYSKDGSLLKDVLDAIEKNIAPFIIEGDELIHNQLNGGMRNE</sequence>
<dbReference type="EMBL" id="BAVS01000001">
    <property type="protein sequence ID" value="GAE91079.1"/>
    <property type="molecule type" value="Genomic_DNA"/>
</dbReference>
<dbReference type="eggNOG" id="COG0568">
    <property type="taxonomic scope" value="Bacteria"/>
</dbReference>
<reference evidence="1 2" key="1">
    <citation type="journal article" date="2014" name="Genome Announc.">
        <title>Draft Genome Sequence of the Boron-Tolerant and Moderately Halotolerant Bacterium Gracilibacillus boraciitolerans JCM 21714T.</title>
        <authorList>
            <person name="Ahmed I."/>
            <person name="Oshima K."/>
            <person name="Suda W."/>
            <person name="Kitamura K."/>
            <person name="Iida T."/>
            <person name="Ohmori Y."/>
            <person name="Fujiwara T."/>
            <person name="Hattori M."/>
            <person name="Ohkuma M."/>
        </authorList>
    </citation>
    <scope>NUCLEOTIDE SEQUENCE [LARGE SCALE GENOMIC DNA]</scope>
    <source>
        <strain evidence="1 2">JCM 21714</strain>
    </source>
</reference>
<gene>
    <name evidence="1" type="ORF">JCM21714_15</name>
</gene>
<keyword evidence="2" id="KW-1185">Reference proteome</keyword>
<name>W4VE99_9BACI</name>
<protein>
    <submittedName>
        <fullName evidence="1">Uncharacterized protein</fullName>
    </submittedName>
</protein>
<dbReference type="Proteomes" id="UP000019102">
    <property type="component" value="Unassembled WGS sequence"/>
</dbReference>
<comment type="caution">
    <text evidence="1">The sequence shown here is derived from an EMBL/GenBank/DDBJ whole genome shotgun (WGS) entry which is preliminary data.</text>
</comment>
<proteinExistence type="predicted"/>